<dbReference type="EMBL" id="JAIVFG010000002">
    <property type="protein sequence ID" value="MDB0569485.1"/>
    <property type="molecule type" value="Genomic_DNA"/>
</dbReference>
<dbReference type="RefSeq" id="WP_013208955.1">
    <property type="nucleotide sequence ID" value="NZ_JAIVFG010000002.1"/>
</dbReference>
<gene>
    <name evidence="1" type="ORF">LBW59_01675</name>
</gene>
<comment type="caution">
    <text evidence="1">The sequence shown here is derived from an EMBL/GenBank/DDBJ whole genome shotgun (WGS) entry which is preliminary data.</text>
</comment>
<name>A0AAW5ZH37_RALSL</name>
<sequence length="94" mass="9990">MPASIDSFQAKVYQGDRADALAAGWHPVPPTSTPRARFAFSPHQTDALLTEAAGRVKNAASSALFAVMANDGGGRWSIRSSMPCRRRPGCCRSA</sequence>
<protein>
    <submittedName>
        <fullName evidence="1">Uncharacterized protein</fullName>
    </submittedName>
</protein>
<proteinExistence type="predicted"/>
<accession>A0AAW5ZH37</accession>
<reference evidence="1" key="1">
    <citation type="submission" date="2021-09" db="EMBL/GenBank/DDBJ databases">
        <title>Genomic analysis of Ralstonia spp.</title>
        <authorList>
            <person name="Aburjaile F."/>
            <person name="Ariute J.C."/>
            <person name="Pais A.K.L."/>
            <person name="Albuquerque G.M.R."/>
            <person name="Silva A.M.F."/>
            <person name="Brenig B."/>
            <person name="Azevedo V."/>
            <person name="Matiuzzi M."/>
            <person name="Ramos R."/>
            <person name="Goes-Neto A."/>
            <person name="Soares S."/>
            <person name="Iseppon A.M.B."/>
            <person name="Souza E."/>
            <person name="Gama M."/>
        </authorList>
    </citation>
    <scope>NUCLEOTIDE SEQUENCE</scope>
    <source>
        <strain evidence="1">CCRMRs91</strain>
    </source>
</reference>
<evidence type="ECO:0000313" key="2">
    <source>
        <dbReference type="Proteomes" id="UP001144050"/>
    </source>
</evidence>
<evidence type="ECO:0000313" key="1">
    <source>
        <dbReference type="EMBL" id="MDB0569485.1"/>
    </source>
</evidence>
<organism evidence="1 2">
    <name type="scientific">Ralstonia solanacearum</name>
    <name type="common">Pseudomonas solanacearum</name>
    <dbReference type="NCBI Taxonomy" id="305"/>
    <lineage>
        <taxon>Bacteria</taxon>
        <taxon>Pseudomonadati</taxon>
        <taxon>Pseudomonadota</taxon>
        <taxon>Betaproteobacteria</taxon>
        <taxon>Burkholderiales</taxon>
        <taxon>Burkholderiaceae</taxon>
        <taxon>Ralstonia</taxon>
        <taxon>Ralstonia solanacearum species complex</taxon>
    </lineage>
</organism>
<dbReference type="AlphaFoldDB" id="A0AAW5ZH37"/>
<dbReference type="Proteomes" id="UP001144050">
    <property type="component" value="Unassembled WGS sequence"/>
</dbReference>